<sequence>MAVQVRCRGSRAQPQREYQLLLEPSHPVGIREVPGEASGFPYGCGSDSDTHLNRSFLFRSSPDSAVWLVATLLPPSPTLQRLPRKPYVRRRTILTAPRLHQEAPRGSPSASLPPSQPSLGRAPSERKRHAGVAAVSHLRPRGVTTEQGCVAPTLQRARLPTIRSEATSTVKVGLISADIQPEIKNKEIPEHVKSYYSNTFQRMEPRAPVDSEDDGSLDDLEEEEELLLLLWWYYHHVWLNPRCLPYRQQSYSGNAWVQHILAHEKDCYDTFRMRKDQFLRLHQVLVDQYGLRTTNNVSSEECLAIFLHIISGPRSNRTAAVTFGHSKSTISLKFRHALRKVYNLGVDIIKPVDPTFANPHPKVGRGSAYYPWFENCIGALDGTHFRLKVSGGRNTNLIGRHMVPTFNVLAVVDLDGRFIFVCSGRPGSMHDNDVLQEALVQYHDHFPHPPQDKFYLVDAAYGNAPGFLAPYRNTRYHLQQFHQGHLPETREELFNYRHAQLRYTVEMAIGQLKNKFRILKCIPNHGLHVSNCIIIACMALHNFIMDNGGDRGGDWTQASIQAGNSEEGVEPGLPDLMEEAGHDADHTYMNQLRDMIAAGMASEQDVLQQY</sequence>
<dbReference type="PANTHER" id="PTHR22930">
    <property type="match status" value="1"/>
</dbReference>
<keyword evidence="5" id="KW-0479">Metal-binding</keyword>
<evidence type="ECO:0000259" key="10">
    <source>
        <dbReference type="Pfam" id="PF26138"/>
    </source>
</evidence>
<keyword evidence="6" id="KW-0378">Hydrolase</keyword>
<dbReference type="InterPro" id="IPR045249">
    <property type="entry name" value="HARBI1-like"/>
</dbReference>
<keyword evidence="7" id="KW-0539">Nucleus</keyword>
<feature type="domain" description="DUF8040" evidence="10">
    <location>
        <begin position="249"/>
        <end position="342"/>
    </location>
</feature>
<name>A0AAQ3TJA0_PASNO</name>
<evidence type="ECO:0000256" key="5">
    <source>
        <dbReference type="ARBA" id="ARBA00022723"/>
    </source>
</evidence>
<feature type="compositionally biased region" description="Low complexity" evidence="8">
    <location>
        <begin position="107"/>
        <end position="119"/>
    </location>
</feature>
<dbReference type="GO" id="GO:0046872">
    <property type="term" value="F:metal ion binding"/>
    <property type="evidence" value="ECO:0007669"/>
    <property type="project" value="UniProtKB-KW"/>
</dbReference>
<keyword evidence="4" id="KW-0540">Nuclease</keyword>
<evidence type="ECO:0000256" key="2">
    <source>
        <dbReference type="ARBA" id="ARBA00004123"/>
    </source>
</evidence>
<proteinExistence type="inferred from homology"/>
<dbReference type="Pfam" id="PF26138">
    <property type="entry name" value="DUF8040"/>
    <property type="match status" value="1"/>
</dbReference>
<dbReference type="Pfam" id="PF13359">
    <property type="entry name" value="DDE_Tnp_4"/>
    <property type="match status" value="1"/>
</dbReference>
<gene>
    <name evidence="11" type="ORF">U9M48_022214</name>
</gene>
<dbReference type="InterPro" id="IPR058353">
    <property type="entry name" value="DUF8040"/>
</dbReference>
<dbReference type="GO" id="GO:0004518">
    <property type="term" value="F:nuclease activity"/>
    <property type="evidence" value="ECO:0007669"/>
    <property type="project" value="UniProtKB-KW"/>
</dbReference>
<dbReference type="AlphaFoldDB" id="A0AAQ3TJA0"/>
<evidence type="ECO:0000256" key="8">
    <source>
        <dbReference type="SAM" id="MobiDB-lite"/>
    </source>
</evidence>
<dbReference type="InterPro" id="IPR027806">
    <property type="entry name" value="HARBI1_dom"/>
</dbReference>
<keyword evidence="12" id="KW-1185">Reference proteome</keyword>
<evidence type="ECO:0000256" key="1">
    <source>
        <dbReference type="ARBA" id="ARBA00001968"/>
    </source>
</evidence>
<comment type="cofactor">
    <cofactor evidence="1">
        <name>a divalent metal cation</name>
        <dbReference type="ChEBI" id="CHEBI:60240"/>
    </cofactor>
</comment>
<dbReference type="GO" id="GO:0016787">
    <property type="term" value="F:hydrolase activity"/>
    <property type="evidence" value="ECO:0007669"/>
    <property type="project" value="UniProtKB-KW"/>
</dbReference>
<dbReference type="GO" id="GO:0005634">
    <property type="term" value="C:nucleus"/>
    <property type="evidence" value="ECO:0007669"/>
    <property type="project" value="UniProtKB-SubCell"/>
</dbReference>
<dbReference type="Proteomes" id="UP001341281">
    <property type="component" value="Chromosome 05"/>
</dbReference>
<evidence type="ECO:0000259" key="9">
    <source>
        <dbReference type="Pfam" id="PF13359"/>
    </source>
</evidence>
<comment type="subcellular location">
    <subcellularLocation>
        <location evidence="2">Nucleus</location>
    </subcellularLocation>
</comment>
<feature type="domain" description="DDE Tnp4" evidence="9">
    <location>
        <begin position="380"/>
        <end position="542"/>
    </location>
</feature>
<evidence type="ECO:0000256" key="4">
    <source>
        <dbReference type="ARBA" id="ARBA00022722"/>
    </source>
</evidence>
<evidence type="ECO:0000313" key="11">
    <source>
        <dbReference type="EMBL" id="WVZ73969.1"/>
    </source>
</evidence>
<accession>A0AAQ3TJA0</accession>
<comment type="similarity">
    <text evidence="3">Belongs to the HARBI1 family.</text>
</comment>
<protein>
    <recommendedName>
        <fullName evidence="13">DDE Tnp4 domain-containing protein</fullName>
    </recommendedName>
</protein>
<evidence type="ECO:0000256" key="6">
    <source>
        <dbReference type="ARBA" id="ARBA00022801"/>
    </source>
</evidence>
<evidence type="ECO:0000256" key="3">
    <source>
        <dbReference type="ARBA" id="ARBA00006958"/>
    </source>
</evidence>
<dbReference type="EMBL" id="CP144749">
    <property type="protein sequence ID" value="WVZ73969.1"/>
    <property type="molecule type" value="Genomic_DNA"/>
</dbReference>
<feature type="region of interest" description="Disordered" evidence="8">
    <location>
        <begin position="96"/>
        <end position="131"/>
    </location>
</feature>
<evidence type="ECO:0000313" key="12">
    <source>
        <dbReference type="Proteomes" id="UP001341281"/>
    </source>
</evidence>
<evidence type="ECO:0008006" key="13">
    <source>
        <dbReference type="Google" id="ProtNLM"/>
    </source>
</evidence>
<dbReference type="PANTHER" id="PTHR22930:SF280">
    <property type="entry name" value="OS11G0202600 PROTEIN"/>
    <property type="match status" value="1"/>
</dbReference>
<evidence type="ECO:0000256" key="7">
    <source>
        <dbReference type="ARBA" id="ARBA00023242"/>
    </source>
</evidence>
<reference evidence="11 12" key="1">
    <citation type="submission" date="2024-02" db="EMBL/GenBank/DDBJ databases">
        <title>High-quality chromosome-scale genome assembly of Pensacola bahiagrass (Paspalum notatum Flugge var. saurae).</title>
        <authorList>
            <person name="Vega J.M."/>
            <person name="Podio M."/>
            <person name="Orjuela J."/>
            <person name="Siena L.A."/>
            <person name="Pessino S.C."/>
            <person name="Combes M.C."/>
            <person name="Mariac C."/>
            <person name="Albertini E."/>
            <person name="Pupilli F."/>
            <person name="Ortiz J.P.A."/>
            <person name="Leblanc O."/>
        </authorList>
    </citation>
    <scope>NUCLEOTIDE SEQUENCE [LARGE SCALE GENOMIC DNA]</scope>
    <source>
        <strain evidence="11">R1</strain>
        <tissue evidence="11">Leaf</tissue>
    </source>
</reference>
<organism evidence="11 12">
    <name type="scientific">Paspalum notatum var. saurae</name>
    <dbReference type="NCBI Taxonomy" id="547442"/>
    <lineage>
        <taxon>Eukaryota</taxon>
        <taxon>Viridiplantae</taxon>
        <taxon>Streptophyta</taxon>
        <taxon>Embryophyta</taxon>
        <taxon>Tracheophyta</taxon>
        <taxon>Spermatophyta</taxon>
        <taxon>Magnoliopsida</taxon>
        <taxon>Liliopsida</taxon>
        <taxon>Poales</taxon>
        <taxon>Poaceae</taxon>
        <taxon>PACMAD clade</taxon>
        <taxon>Panicoideae</taxon>
        <taxon>Andropogonodae</taxon>
        <taxon>Paspaleae</taxon>
        <taxon>Paspalinae</taxon>
        <taxon>Paspalum</taxon>
    </lineage>
</organism>